<feature type="domain" description="Core" evidence="2">
    <location>
        <begin position="13"/>
        <end position="113"/>
    </location>
</feature>
<dbReference type="Gene3D" id="2.60.300.12">
    <property type="entry name" value="HesB-like domain"/>
    <property type="match status" value="1"/>
</dbReference>
<dbReference type="OrthoDB" id="9801228at2"/>
<dbReference type="PANTHER" id="PTHR10072:SF41">
    <property type="entry name" value="IRON-SULFUR CLUSTER ASSEMBLY 1 HOMOLOG, MITOCHONDRIAL"/>
    <property type="match status" value="1"/>
</dbReference>
<dbReference type="InterPro" id="IPR035903">
    <property type="entry name" value="HesB-like_dom_sf"/>
</dbReference>
<evidence type="ECO:0000313" key="4">
    <source>
        <dbReference type="Proteomes" id="UP000288395"/>
    </source>
</evidence>
<dbReference type="InterPro" id="IPR000361">
    <property type="entry name" value="ATAP_core_dom"/>
</dbReference>
<organism evidence="3 4">
    <name type="scientific">Aliidiomarina iranensis</name>
    <dbReference type="NCBI Taxonomy" id="1434071"/>
    <lineage>
        <taxon>Bacteria</taxon>
        <taxon>Pseudomonadati</taxon>
        <taxon>Pseudomonadota</taxon>
        <taxon>Gammaproteobacteria</taxon>
        <taxon>Alteromonadales</taxon>
        <taxon>Idiomarinaceae</taxon>
        <taxon>Aliidiomarina</taxon>
    </lineage>
</organism>
<accession>A0A432VWH9</accession>
<comment type="caution">
    <text evidence="3">The sequence shown here is derived from an EMBL/GenBank/DDBJ whole genome shotgun (WGS) entry which is preliminary data.</text>
</comment>
<evidence type="ECO:0000259" key="2">
    <source>
        <dbReference type="Pfam" id="PF01521"/>
    </source>
</evidence>
<dbReference type="InterPro" id="IPR050322">
    <property type="entry name" value="Fe-S_cluster_asmbl/transfer"/>
</dbReference>
<evidence type="ECO:0000256" key="1">
    <source>
        <dbReference type="ARBA" id="ARBA00006718"/>
    </source>
</evidence>
<dbReference type="EMBL" id="PIPJ01000004">
    <property type="protein sequence ID" value="RUO20854.1"/>
    <property type="molecule type" value="Genomic_DNA"/>
</dbReference>
<dbReference type="PANTHER" id="PTHR10072">
    <property type="entry name" value="IRON-SULFUR CLUSTER ASSEMBLY PROTEIN"/>
    <property type="match status" value="1"/>
</dbReference>
<sequence>MSVESFVPESRVITVTPSATKHFEAKIAATPDKIIRLSTKPSGCTGYAYVVDLADAPEEGDEVVAVNEKLTLAVAKSAIPMLRNTELDYVKEGINGILKFNNPNVVDACGCGESFSVS</sequence>
<dbReference type="Pfam" id="PF01521">
    <property type="entry name" value="Fe-S_biosyn"/>
    <property type="match status" value="1"/>
</dbReference>
<gene>
    <name evidence="3" type="ORF">CWE08_07060</name>
</gene>
<dbReference type="GO" id="GO:0005829">
    <property type="term" value="C:cytosol"/>
    <property type="evidence" value="ECO:0007669"/>
    <property type="project" value="TreeGrafter"/>
</dbReference>
<protein>
    <submittedName>
        <fullName evidence="3">Iron-sulfur cluster assembly accessory protein</fullName>
    </submittedName>
</protein>
<dbReference type="RefSeq" id="WP_126767076.1">
    <property type="nucleotide sequence ID" value="NZ_PIPJ01000004.1"/>
</dbReference>
<dbReference type="InterPro" id="IPR016092">
    <property type="entry name" value="ATAP"/>
</dbReference>
<dbReference type="GO" id="GO:0016226">
    <property type="term" value="P:iron-sulfur cluster assembly"/>
    <property type="evidence" value="ECO:0007669"/>
    <property type="project" value="InterPro"/>
</dbReference>
<dbReference type="SUPFAM" id="SSF89360">
    <property type="entry name" value="HesB-like domain"/>
    <property type="match status" value="1"/>
</dbReference>
<name>A0A432VWH9_9GAMM</name>
<dbReference type="GO" id="GO:0051537">
    <property type="term" value="F:2 iron, 2 sulfur cluster binding"/>
    <property type="evidence" value="ECO:0007669"/>
    <property type="project" value="TreeGrafter"/>
</dbReference>
<evidence type="ECO:0000313" key="3">
    <source>
        <dbReference type="EMBL" id="RUO20854.1"/>
    </source>
</evidence>
<proteinExistence type="inferred from homology"/>
<reference evidence="4" key="1">
    <citation type="journal article" date="2018" name="Front. Microbiol.">
        <title>Genome-Based Analysis Reveals the Taxonomy and Diversity of the Family Idiomarinaceae.</title>
        <authorList>
            <person name="Liu Y."/>
            <person name="Lai Q."/>
            <person name="Shao Z."/>
        </authorList>
    </citation>
    <scope>NUCLEOTIDE SEQUENCE [LARGE SCALE GENOMIC DNA]</scope>
    <source>
        <strain evidence="4">GBPy7</strain>
    </source>
</reference>
<dbReference type="AlphaFoldDB" id="A0A432VWH9"/>
<keyword evidence="4" id="KW-1185">Reference proteome</keyword>
<dbReference type="NCBIfam" id="TIGR00049">
    <property type="entry name" value="iron-sulfur cluster assembly accessory protein"/>
    <property type="match status" value="1"/>
</dbReference>
<comment type="similarity">
    <text evidence="1">Belongs to the HesB/IscA family.</text>
</comment>
<dbReference type="Proteomes" id="UP000288395">
    <property type="component" value="Unassembled WGS sequence"/>
</dbReference>